<organism evidence="2 3">
    <name type="scientific">Streptococcus pyogenes serotype M3 (strain ATCC BAA-595 / MGAS315)</name>
    <dbReference type="NCBI Taxonomy" id="198466"/>
    <lineage>
        <taxon>Bacteria</taxon>
        <taxon>Bacillati</taxon>
        <taxon>Bacillota</taxon>
        <taxon>Bacilli</taxon>
        <taxon>Lactobacillales</taxon>
        <taxon>Streptococcaceae</taxon>
        <taxon>Streptococcus</taxon>
    </lineage>
</organism>
<dbReference type="RefSeq" id="WP_002991064.1">
    <property type="nucleotide sequence ID" value="NC_004070.1"/>
</dbReference>
<dbReference type="GeneID" id="83691402"/>
<dbReference type="EMBL" id="AE014074">
    <property type="protein sequence ID" value="AAM78845.1"/>
    <property type="molecule type" value="Genomic_DNA"/>
</dbReference>
<dbReference type="GO" id="GO:0006813">
    <property type="term" value="P:potassium ion transport"/>
    <property type="evidence" value="ECO:0007669"/>
    <property type="project" value="InterPro"/>
</dbReference>
<dbReference type="InterPro" id="IPR036291">
    <property type="entry name" value="NAD(P)-bd_dom_sf"/>
</dbReference>
<evidence type="ECO:0000313" key="2">
    <source>
        <dbReference type="EMBL" id="AAM78845.1"/>
    </source>
</evidence>
<reference evidence="2 3" key="1">
    <citation type="journal article" date="2002" name="Proc. Natl. Acad. Sci. U.S.A.">
        <title>Genome sequence of a serotype M3 strain of group A Streptococcus: phage-encoded toxins, the high-virulence phenotype, and clone emergence.</title>
        <authorList>
            <person name="Beres S.B."/>
            <person name="Sylva G.L."/>
            <person name="Barbian K.D."/>
            <person name="Lei B."/>
            <person name="Hoff J.S."/>
            <person name="Mammarella N.D."/>
            <person name="Liu M.Y."/>
            <person name="Smoot J.C."/>
            <person name="Porcella S.F."/>
            <person name="Parkins L.D."/>
            <person name="Campbell D.S."/>
            <person name="Smith T.M."/>
            <person name="McCormick J.K."/>
            <person name="Leung D.Y."/>
            <person name="Schlievert P.M."/>
            <person name="Musser J.M."/>
        </authorList>
    </citation>
    <scope>NUCLEOTIDE SEQUENCE [LARGE SCALE GENOMIC DNA]</scope>
    <source>
        <strain evidence="3">ATCC BAA-595 / MGAS315</strain>
    </source>
</reference>
<dbReference type="Pfam" id="PF02254">
    <property type="entry name" value="TrkA_N"/>
    <property type="match status" value="1"/>
</dbReference>
<dbReference type="HOGENOM" id="CLU_046525_3_2_9"/>
<protein>
    <recommendedName>
        <fullName evidence="1">RCK N-terminal domain-containing protein</fullName>
    </recommendedName>
</protein>
<accession>A0A0H2UT82</accession>
<dbReference type="AlphaFoldDB" id="A0A0H2UT82"/>
<feature type="domain" description="RCK N-terminal" evidence="1">
    <location>
        <begin position="4"/>
        <end position="121"/>
    </location>
</feature>
<dbReference type="PANTHER" id="PTHR43833:SF7">
    <property type="entry name" value="KTR SYSTEM POTASSIUM UPTAKE PROTEIN C"/>
    <property type="match status" value="1"/>
</dbReference>
<sequence length="224" mass="24988">MLKRKTVGVLGLGIFGRTVARELSNFDQDVIAIDIRESHVKEVADLVTKAAVGDITDKEFLLAVGIEHCDTVVIASGNNLESSVLAVMHCKKLGVPTIIAKAKNKIFEEVLYGIGATKVITPERDSGKRVASNLLRRHIESIIYLEHGISMIEFVIPKSWEGQSLSELDVRRKYELNVIGMRQKEVKTLDTNVKPFEPLEPNTIIVAIANDHTFEKFDYLGYLK</sequence>
<gene>
    <name evidence="2" type="ordered locus">SpyM3_0238</name>
</gene>
<dbReference type="Gene3D" id="3.30.70.1450">
    <property type="entry name" value="Regulator of K+ conductance, C-terminal domain"/>
    <property type="match status" value="1"/>
</dbReference>
<dbReference type="SUPFAM" id="SSF116726">
    <property type="entry name" value="TrkA C-terminal domain-like"/>
    <property type="match status" value="1"/>
</dbReference>
<dbReference type="SUPFAM" id="SSF51735">
    <property type="entry name" value="NAD(P)-binding Rossmann-fold domains"/>
    <property type="match status" value="1"/>
</dbReference>
<dbReference type="InterPro" id="IPR050721">
    <property type="entry name" value="Trk_Ktr_HKT_K-transport"/>
</dbReference>
<dbReference type="PANTHER" id="PTHR43833">
    <property type="entry name" value="POTASSIUM CHANNEL PROTEIN 2-RELATED-RELATED"/>
    <property type="match status" value="1"/>
</dbReference>
<dbReference type="PROSITE" id="PS51201">
    <property type="entry name" value="RCK_N"/>
    <property type="match status" value="1"/>
</dbReference>
<dbReference type="Gene3D" id="3.40.50.720">
    <property type="entry name" value="NAD(P)-binding Rossmann-like Domain"/>
    <property type="match status" value="1"/>
</dbReference>
<name>A0A0H2UT82_STRP3</name>
<evidence type="ECO:0000259" key="1">
    <source>
        <dbReference type="PROSITE" id="PS51201"/>
    </source>
</evidence>
<proteinExistence type="predicted"/>
<dbReference type="InterPro" id="IPR003148">
    <property type="entry name" value="RCK_N"/>
</dbReference>
<dbReference type="InterPro" id="IPR036721">
    <property type="entry name" value="RCK_C_sf"/>
</dbReference>
<dbReference type="KEGG" id="spg:SpyM3_0238"/>
<evidence type="ECO:0000313" key="3">
    <source>
        <dbReference type="Proteomes" id="UP000000564"/>
    </source>
</evidence>
<dbReference type="Proteomes" id="UP000000564">
    <property type="component" value="Chromosome"/>
</dbReference>